<reference evidence="1 2" key="1">
    <citation type="journal article" date="2021" name="Genome Biol.">
        <title>AFLAP: assembly-free linkage analysis pipeline using k-mers from genome sequencing data.</title>
        <authorList>
            <person name="Fletcher K."/>
            <person name="Zhang L."/>
            <person name="Gil J."/>
            <person name="Han R."/>
            <person name="Cavanaugh K."/>
            <person name="Michelmore R."/>
        </authorList>
    </citation>
    <scope>NUCLEOTIDE SEQUENCE [LARGE SCALE GENOMIC DNA]</scope>
    <source>
        <strain evidence="1 2">SF5</strain>
    </source>
</reference>
<dbReference type="Proteomes" id="UP000294530">
    <property type="component" value="Unassembled WGS sequence"/>
</dbReference>
<sequence length="97" mass="10606">MRTFWRQTPRSQLAGRLQARMLQSSYTAATSTPDDAIRFLVIDGYVKAGRKGLKAGGAPLPDSYMLICSSRPRNTASAALLPTTSFIPSTLAFNRQI</sequence>
<evidence type="ECO:0000313" key="2">
    <source>
        <dbReference type="Proteomes" id="UP000294530"/>
    </source>
</evidence>
<comment type="caution">
    <text evidence="1">The sequence shown here is derived from an EMBL/GenBank/DDBJ whole genome shotgun (WGS) entry which is preliminary data.</text>
</comment>
<dbReference type="GeneID" id="94344380"/>
<name>A0A976FDJ6_BRELC</name>
<dbReference type="KEGG" id="blac:94344380"/>
<accession>A0A976FDJ6</accession>
<organism evidence="1 2">
    <name type="scientific">Bremia lactucae</name>
    <name type="common">Lettuce downy mildew</name>
    <dbReference type="NCBI Taxonomy" id="4779"/>
    <lineage>
        <taxon>Eukaryota</taxon>
        <taxon>Sar</taxon>
        <taxon>Stramenopiles</taxon>
        <taxon>Oomycota</taxon>
        <taxon>Peronosporomycetes</taxon>
        <taxon>Peronosporales</taxon>
        <taxon>Peronosporaceae</taxon>
        <taxon>Bremia</taxon>
    </lineage>
</organism>
<dbReference type="EMBL" id="SHOA02000220">
    <property type="protein sequence ID" value="TDH64871.1"/>
    <property type="molecule type" value="Genomic_DNA"/>
</dbReference>
<evidence type="ECO:0000313" key="1">
    <source>
        <dbReference type="EMBL" id="TDH64871.1"/>
    </source>
</evidence>
<dbReference type="AlphaFoldDB" id="A0A976FDJ6"/>
<proteinExistence type="predicted"/>
<protein>
    <submittedName>
        <fullName evidence="1">Uncharacterized protein</fullName>
    </submittedName>
</protein>
<dbReference type="RefSeq" id="XP_067814370.1">
    <property type="nucleotide sequence ID" value="XM_067958709.1"/>
</dbReference>
<keyword evidence="2" id="KW-1185">Reference proteome</keyword>
<gene>
    <name evidence="1" type="ORF">CCR75_000602</name>
</gene>